<protein>
    <submittedName>
        <fullName evidence="1">Uncharacterized protein</fullName>
    </submittedName>
</protein>
<evidence type="ECO:0000313" key="2">
    <source>
        <dbReference type="Proteomes" id="UP000324222"/>
    </source>
</evidence>
<reference evidence="1 2" key="1">
    <citation type="submission" date="2019-05" db="EMBL/GenBank/DDBJ databases">
        <title>Another draft genome of Portunus trituberculatus and its Hox gene families provides insights of decapod evolution.</title>
        <authorList>
            <person name="Jeong J.-H."/>
            <person name="Song I."/>
            <person name="Kim S."/>
            <person name="Choi T."/>
            <person name="Kim D."/>
            <person name="Ryu S."/>
            <person name="Kim W."/>
        </authorList>
    </citation>
    <scope>NUCLEOTIDE SEQUENCE [LARGE SCALE GENOMIC DNA]</scope>
    <source>
        <tissue evidence="1">Muscle</tissue>
    </source>
</reference>
<evidence type="ECO:0000313" key="1">
    <source>
        <dbReference type="EMBL" id="MPC14843.1"/>
    </source>
</evidence>
<dbReference type="EMBL" id="VSRR010000383">
    <property type="protein sequence ID" value="MPC14843.1"/>
    <property type="molecule type" value="Genomic_DNA"/>
</dbReference>
<gene>
    <name evidence="1" type="ORF">E2C01_007620</name>
</gene>
<keyword evidence="2" id="KW-1185">Reference proteome</keyword>
<comment type="caution">
    <text evidence="1">The sequence shown here is derived from an EMBL/GenBank/DDBJ whole genome shotgun (WGS) entry which is preliminary data.</text>
</comment>
<proteinExistence type="predicted"/>
<accession>A0A5B7D4L5</accession>
<dbReference type="AlphaFoldDB" id="A0A5B7D4L5"/>
<dbReference type="Proteomes" id="UP000324222">
    <property type="component" value="Unassembled WGS sequence"/>
</dbReference>
<name>A0A5B7D4L5_PORTR</name>
<sequence>MIGLFQGSLGNVRRMQALRGMSGHRGKNFEPVQNFQLTGRQMSNSVAIVAPLPPCGPRGAAGAAGTVVTYVEGSIGAPANHHR</sequence>
<organism evidence="1 2">
    <name type="scientific">Portunus trituberculatus</name>
    <name type="common">Swimming crab</name>
    <name type="synonym">Neptunus trituberculatus</name>
    <dbReference type="NCBI Taxonomy" id="210409"/>
    <lineage>
        <taxon>Eukaryota</taxon>
        <taxon>Metazoa</taxon>
        <taxon>Ecdysozoa</taxon>
        <taxon>Arthropoda</taxon>
        <taxon>Crustacea</taxon>
        <taxon>Multicrustacea</taxon>
        <taxon>Malacostraca</taxon>
        <taxon>Eumalacostraca</taxon>
        <taxon>Eucarida</taxon>
        <taxon>Decapoda</taxon>
        <taxon>Pleocyemata</taxon>
        <taxon>Brachyura</taxon>
        <taxon>Eubrachyura</taxon>
        <taxon>Portunoidea</taxon>
        <taxon>Portunidae</taxon>
        <taxon>Portuninae</taxon>
        <taxon>Portunus</taxon>
    </lineage>
</organism>